<evidence type="ECO:0000313" key="2">
    <source>
        <dbReference type="Proteomes" id="UP001519344"/>
    </source>
</evidence>
<dbReference type="InterPro" id="IPR012347">
    <property type="entry name" value="Ferritin-like"/>
</dbReference>
<sequence>MLKIKIFAGCFALGFSQNHVDKVAQLFANEKYPVPQGFTDKDVNLTAPRLYSDKLILYYMLNMAKLGLFAYSTGLTFSERADIIELISTCLMESKELHNNAKMMAQKKGVYIHCPIIPTPSSVEFVHKQSFLGGLFSEKRPLIANEIANLTYNVERNVLGKSLIISFSQVAKIEAVRKYFVRGREIAQNKLMFLVCC</sequence>
<name>A0ABS4I730_9BACL</name>
<organism evidence="1 2">
    <name type="scientific">Paenibacillus aceris</name>
    <dbReference type="NCBI Taxonomy" id="869555"/>
    <lineage>
        <taxon>Bacteria</taxon>
        <taxon>Bacillati</taxon>
        <taxon>Bacillota</taxon>
        <taxon>Bacilli</taxon>
        <taxon>Bacillales</taxon>
        <taxon>Paenibacillaceae</taxon>
        <taxon>Paenibacillus</taxon>
    </lineage>
</organism>
<dbReference type="Proteomes" id="UP001519344">
    <property type="component" value="Unassembled WGS sequence"/>
</dbReference>
<dbReference type="Pfam" id="PF11553">
    <property type="entry name" value="DUF3231"/>
    <property type="match status" value="2"/>
</dbReference>
<comment type="caution">
    <text evidence="1">The sequence shown here is derived from an EMBL/GenBank/DDBJ whole genome shotgun (WGS) entry which is preliminary data.</text>
</comment>
<keyword evidence="2" id="KW-1185">Reference proteome</keyword>
<gene>
    <name evidence="1" type="ORF">J2Z65_005475</name>
</gene>
<evidence type="ECO:0000313" key="1">
    <source>
        <dbReference type="EMBL" id="MBP1966216.1"/>
    </source>
</evidence>
<dbReference type="InterPro" id="IPR021617">
    <property type="entry name" value="DUF3231"/>
</dbReference>
<reference evidence="1 2" key="1">
    <citation type="submission" date="2021-03" db="EMBL/GenBank/DDBJ databases">
        <title>Genomic Encyclopedia of Type Strains, Phase IV (KMG-IV): sequencing the most valuable type-strain genomes for metagenomic binning, comparative biology and taxonomic classification.</title>
        <authorList>
            <person name="Goeker M."/>
        </authorList>
    </citation>
    <scope>NUCLEOTIDE SEQUENCE [LARGE SCALE GENOMIC DNA]</scope>
    <source>
        <strain evidence="1 2">DSM 24950</strain>
    </source>
</reference>
<accession>A0ABS4I730</accession>
<dbReference type="EMBL" id="JAGGKV010000019">
    <property type="protein sequence ID" value="MBP1966216.1"/>
    <property type="molecule type" value="Genomic_DNA"/>
</dbReference>
<dbReference type="Gene3D" id="1.20.1260.10">
    <property type="match status" value="2"/>
</dbReference>
<protein>
    <submittedName>
        <fullName evidence="1">Uncharacterized protein</fullName>
    </submittedName>
</protein>
<proteinExistence type="predicted"/>